<evidence type="ECO:0000313" key="8">
    <source>
        <dbReference type="EMBL" id="SDT78574.1"/>
    </source>
</evidence>
<reference evidence="8 9" key="1">
    <citation type="submission" date="2016-10" db="EMBL/GenBank/DDBJ databases">
        <authorList>
            <person name="de Groot N.N."/>
        </authorList>
    </citation>
    <scope>NUCLEOTIDE SEQUENCE [LARGE SCALE GENOMIC DNA]</scope>
    <source>
        <strain evidence="8 9">DSM 43941</strain>
    </source>
</reference>
<dbReference type="SUPFAM" id="SSF48498">
    <property type="entry name" value="Tetracyclin repressor-like, C-terminal domain"/>
    <property type="match status" value="1"/>
</dbReference>
<dbReference type="EMBL" id="LT629758">
    <property type="protein sequence ID" value="SDT78574.1"/>
    <property type="molecule type" value="Genomic_DNA"/>
</dbReference>
<evidence type="ECO:0000256" key="5">
    <source>
        <dbReference type="PROSITE-ProRule" id="PRU00335"/>
    </source>
</evidence>
<feature type="region of interest" description="Disordered" evidence="6">
    <location>
        <begin position="181"/>
        <end position="205"/>
    </location>
</feature>
<sequence>MTASERFAGTGYHRTSLAQIAEAVGVTEGGLLYHFPSKRHLLLAVAEHRIETIAGWWSELSPRATFGEVLDALVATTGRFLQQPGLIELSVLAVAEAADPSGPAHEVFAARYREAVGGLAAAFGRCAERGELAPDVDCVALARECIAVSDGLQLQWVLTAGDLDLAAAIRHHVDRVARSAASPTASAASPTANAASPSASGLASQ</sequence>
<name>A0A1H2D7K2_9ACTN</name>
<feature type="domain" description="HTH tetR-type" evidence="7">
    <location>
        <begin position="1"/>
        <end position="53"/>
    </location>
</feature>
<evidence type="ECO:0000256" key="2">
    <source>
        <dbReference type="ARBA" id="ARBA00023015"/>
    </source>
</evidence>
<evidence type="ECO:0000259" key="7">
    <source>
        <dbReference type="PROSITE" id="PS50977"/>
    </source>
</evidence>
<evidence type="ECO:0000256" key="6">
    <source>
        <dbReference type="SAM" id="MobiDB-lite"/>
    </source>
</evidence>
<dbReference type="InterPro" id="IPR039538">
    <property type="entry name" value="BetI_C"/>
</dbReference>
<dbReference type="InterPro" id="IPR009057">
    <property type="entry name" value="Homeodomain-like_sf"/>
</dbReference>
<protein>
    <submittedName>
        <fullName evidence="8">DNA-binding transcriptional regulator, AcrR family</fullName>
    </submittedName>
</protein>
<dbReference type="InterPro" id="IPR050109">
    <property type="entry name" value="HTH-type_TetR-like_transc_reg"/>
</dbReference>
<dbReference type="Pfam" id="PF00440">
    <property type="entry name" value="TetR_N"/>
    <property type="match status" value="1"/>
</dbReference>
<keyword evidence="9" id="KW-1185">Reference proteome</keyword>
<organism evidence="8 9">
    <name type="scientific">Actinoplanes derwentensis</name>
    <dbReference type="NCBI Taxonomy" id="113562"/>
    <lineage>
        <taxon>Bacteria</taxon>
        <taxon>Bacillati</taxon>
        <taxon>Actinomycetota</taxon>
        <taxon>Actinomycetes</taxon>
        <taxon>Micromonosporales</taxon>
        <taxon>Micromonosporaceae</taxon>
        <taxon>Actinoplanes</taxon>
    </lineage>
</organism>
<dbReference type="Pfam" id="PF13977">
    <property type="entry name" value="TetR_C_6"/>
    <property type="match status" value="1"/>
</dbReference>
<gene>
    <name evidence="8" type="ORF">SAMN04489716_8428</name>
</gene>
<dbReference type="Gene3D" id="1.10.357.10">
    <property type="entry name" value="Tetracycline Repressor, domain 2"/>
    <property type="match status" value="1"/>
</dbReference>
<dbReference type="GO" id="GO:0003700">
    <property type="term" value="F:DNA-binding transcription factor activity"/>
    <property type="evidence" value="ECO:0007669"/>
    <property type="project" value="TreeGrafter"/>
</dbReference>
<dbReference type="PROSITE" id="PS50977">
    <property type="entry name" value="HTH_TETR_2"/>
    <property type="match status" value="1"/>
</dbReference>
<dbReference type="SUPFAM" id="SSF46689">
    <property type="entry name" value="Homeodomain-like"/>
    <property type="match status" value="1"/>
</dbReference>
<dbReference type="STRING" id="113562.SAMN04489716_8428"/>
<evidence type="ECO:0000313" key="9">
    <source>
        <dbReference type="Proteomes" id="UP000198688"/>
    </source>
</evidence>
<keyword evidence="4" id="KW-0804">Transcription</keyword>
<dbReference type="InterPro" id="IPR036271">
    <property type="entry name" value="Tet_transcr_reg_TetR-rel_C_sf"/>
</dbReference>
<dbReference type="InterPro" id="IPR001647">
    <property type="entry name" value="HTH_TetR"/>
</dbReference>
<dbReference type="PANTHER" id="PTHR30055:SF234">
    <property type="entry name" value="HTH-TYPE TRANSCRIPTIONAL REGULATOR BETI"/>
    <property type="match status" value="1"/>
</dbReference>
<accession>A0A1H2D7K2</accession>
<keyword evidence="3 5" id="KW-0238">DNA-binding</keyword>
<dbReference type="RefSeq" id="WP_231953763.1">
    <property type="nucleotide sequence ID" value="NZ_BOMJ01000080.1"/>
</dbReference>
<proteinExistence type="predicted"/>
<keyword evidence="2" id="KW-0805">Transcription regulation</keyword>
<keyword evidence="1" id="KW-0678">Repressor</keyword>
<dbReference type="PANTHER" id="PTHR30055">
    <property type="entry name" value="HTH-TYPE TRANSCRIPTIONAL REGULATOR RUTR"/>
    <property type="match status" value="1"/>
</dbReference>
<feature type="DNA-binding region" description="H-T-H motif" evidence="5">
    <location>
        <begin position="16"/>
        <end position="35"/>
    </location>
</feature>
<dbReference type="GO" id="GO:0000976">
    <property type="term" value="F:transcription cis-regulatory region binding"/>
    <property type="evidence" value="ECO:0007669"/>
    <property type="project" value="TreeGrafter"/>
</dbReference>
<dbReference type="AlphaFoldDB" id="A0A1H2D7K2"/>
<dbReference type="Proteomes" id="UP000198688">
    <property type="component" value="Chromosome I"/>
</dbReference>
<evidence type="ECO:0000256" key="4">
    <source>
        <dbReference type="ARBA" id="ARBA00023163"/>
    </source>
</evidence>
<evidence type="ECO:0000256" key="1">
    <source>
        <dbReference type="ARBA" id="ARBA00022491"/>
    </source>
</evidence>
<evidence type="ECO:0000256" key="3">
    <source>
        <dbReference type="ARBA" id="ARBA00023125"/>
    </source>
</evidence>